<name>A0A8J3ZJF5_9ACTN</name>
<dbReference type="InterPro" id="IPR027417">
    <property type="entry name" value="P-loop_NTPase"/>
</dbReference>
<dbReference type="EMBL" id="BOPG01000104">
    <property type="protein sequence ID" value="GIJ63903.1"/>
    <property type="molecule type" value="Genomic_DNA"/>
</dbReference>
<dbReference type="AlphaFoldDB" id="A0A8J3ZJF5"/>
<accession>A0A8J3ZJF5</accession>
<dbReference type="Pfam" id="PF13521">
    <property type="entry name" value="AAA_28"/>
    <property type="match status" value="1"/>
</dbReference>
<comment type="caution">
    <text evidence="2">The sequence shown here is derived from an EMBL/GenBank/DDBJ whole genome shotgun (WGS) entry which is preliminary data.</text>
</comment>
<sequence length="178" mass="20179">MGGPRLGLTGPAGSGKTTFARCLEERFGCTVHGAAAREWLKRNGVREHWTMSAENAMRMQTDLLEAMFASRAQVFDRFSADTVCFLELAGVTAGREEFESRAVEFARTLDIIVYFPYRSEYLVHDGMRHTDAKYQMTVAATIFDWLRRSNLLDRTLIFQHHLSLLANAELISGHETTR</sequence>
<evidence type="ECO:0000313" key="2">
    <source>
        <dbReference type="EMBL" id="GIJ63903.1"/>
    </source>
</evidence>
<keyword evidence="3" id="KW-1185">Reference proteome</keyword>
<gene>
    <name evidence="2" type="ORF">Vau01_114190</name>
</gene>
<dbReference type="Gene3D" id="3.40.50.300">
    <property type="entry name" value="P-loop containing nucleotide triphosphate hydrolases"/>
    <property type="match status" value="1"/>
</dbReference>
<dbReference type="InterPro" id="IPR038727">
    <property type="entry name" value="NadR/Ttd14_AAA_dom"/>
</dbReference>
<protein>
    <recommendedName>
        <fullName evidence="1">NadR/Ttd14 AAA domain-containing protein</fullName>
    </recommendedName>
</protein>
<dbReference type="SUPFAM" id="SSF52540">
    <property type="entry name" value="P-loop containing nucleoside triphosphate hydrolases"/>
    <property type="match status" value="1"/>
</dbReference>
<evidence type="ECO:0000259" key="1">
    <source>
        <dbReference type="Pfam" id="PF13521"/>
    </source>
</evidence>
<evidence type="ECO:0000313" key="3">
    <source>
        <dbReference type="Proteomes" id="UP000612585"/>
    </source>
</evidence>
<dbReference type="Proteomes" id="UP000612585">
    <property type="component" value="Unassembled WGS sequence"/>
</dbReference>
<feature type="domain" description="NadR/Ttd14 AAA" evidence="1">
    <location>
        <begin position="8"/>
        <end position="150"/>
    </location>
</feature>
<organism evidence="2 3">
    <name type="scientific">Virgisporangium aurantiacum</name>
    <dbReference type="NCBI Taxonomy" id="175570"/>
    <lineage>
        <taxon>Bacteria</taxon>
        <taxon>Bacillati</taxon>
        <taxon>Actinomycetota</taxon>
        <taxon>Actinomycetes</taxon>
        <taxon>Micromonosporales</taxon>
        <taxon>Micromonosporaceae</taxon>
        <taxon>Virgisporangium</taxon>
    </lineage>
</organism>
<reference evidence="2" key="1">
    <citation type="submission" date="2021-01" db="EMBL/GenBank/DDBJ databases">
        <title>Whole genome shotgun sequence of Virgisporangium aurantiacum NBRC 16421.</title>
        <authorList>
            <person name="Komaki H."/>
            <person name="Tamura T."/>
        </authorList>
    </citation>
    <scope>NUCLEOTIDE SEQUENCE</scope>
    <source>
        <strain evidence="2">NBRC 16421</strain>
    </source>
</reference>
<proteinExistence type="predicted"/>